<reference evidence="1" key="1">
    <citation type="journal article" date="2020" name="mSystems">
        <title>Genome- and Community-Level Interaction Insights into Carbon Utilization and Element Cycling Functions of Hydrothermarchaeota in Hydrothermal Sediment.</title>
        <authorList>
            <person name="Zhou Z."/>
            <person name="Liu Y."/>
            <person name="Xu W."/>
            <person name="Pan J."/>
            <person name="Luo Z.H."/>
            <person name="Li M."/>
        </authorList>
    </citation>
    <scope>NUCLEOTIDE SEQUENCE [LARGE SCALE GENOMIC DNA]</scope>
    <source>
        <strain evidence="1">SpSt-456</strain>
    </source>
</reference>
<dbReference type="AlphaFoldDB" id="A0A831ZSC0"/>
<name>A0A831ZSC0_9BACT</name>
<sequence>MVDAGCAHREILHILEEDINILSSKQLKAGPKQDVDEGVFHPWASSWAIPATAPLTLAFPQRSSMAASSLIVLHKKKPNP</sequence>
<comment type="caution">
    <text evidence="1">The sequence shown here is derived from an EMBL/GenBank/DDBJ whole genome shotgun (WGS) entry which is preliminary data.</text>
</comment>
<protein>
    <submittedName>
        <fullName evidence="1">Uncharacterized protein</fullName>
    </submittedName>
</protein>
<evidence type="ECO:0000313" key="1">
    <source>
        <dbReference type="EMBL" id="HFK97634.1"/>
    </source>
</evidence>
<dbReference type="EMBL" id="DSTK01000031">
    <property type="protein sequence ID" value="HFK97634.1"/>
    <property type="molecule type" value="Genomic_DNA"/>
</dbReference>
<organism evidence="1">
    <name type="scientific">Desulfacinum infernum</name>
    <dbReference type="NCBI Taxonomy" id="35837"/>
    <lineage>
        <taxon>Bacteria</taxon>
        <taxon>Pseudomonadati</taxon>
        <taxon>Thermodesulfobacteriota</taxon>
        <taxon>Syntrophobacteria</taxon>
        <taxon>Syntrophobacterales</taxon>
        <taxon>Syntrophobacteraceae</taxon>
        <taxon>Desulfacinum</taxon>
    </lineage>
</organism>
<proteinExistence type="predicted"/>
<gene>
    <name evidence="1" type="ORF">ENS06_09995</name>
</gene>
<accession>A0A831ZSC0</accession>